<feature type="compositionally biased region" description="Basic and acidic residues" evidence="1">
    <location>
        <begin position="602"/>
        <end position="618"/>
    </location>
</feature>
<feature type="compositionally biased region" description="Low complexity" evidence="1">
    <location>
        <begin position="294"/>
        <end position="307"/>
    </location>
</feature>
<feature type="region of interest" description="Disordered" evidence="1">
    <location>
        <begin position="546"/>
        <end position="565"/>
    </location>
</feature>
<feature type="region of interest" description="Disordered" evidence="1">
    <location>
        <begin position="415"/>
        <end position="484"/>
    </location>
</feature>
<protein>
    <submittedName>
        <fullName evidence="2">Uncharacterized protein</fullName>
    </submittedName>
</protein>
<comment type="caution">
    <text evidence="2">The sequence shown here is derived from an EMBL/GenBank/DDBJ whole genome shotgun (WGS) entry which is preliminary data.</text>
</comment>
<feature type="region of interest" description="Disordered" evidence="1">
    <location>
        <begin position="285"/>
        <end position="327"/>
    </location>
</feature>
<gene>
    <name evidence="2" type="ORF">BGW38_003777</name>
</gene>
<keyword evidence="3" id="KW-1185">Reference proteome</keyword>
<dbReference type="Proteomes" id="UP000780801">
    <property type="component" value="Unassembled WGS sequence"/>
</dbReference>
<evidence type="ECO:0000313" key="3">
    <source>
        <dbReference type="Proteomes" id="UP000780801"/>
    </source>
</evidence>
<organism evidence="2 3">
    <name type="scientific">Lunasporangiospora selenospora</name>
    <dbReference type="NCBI Taxonomy" id="979761"/>
    <lineage>
        <taxon>Eukaryota</taxon>
        <taxon>Fungi</taxon>
        <taxon>Fungi incertae sedis</taxon>
        <taxon>Mucoromycota</taxon>
        <taxon>Mortierellomycotina</taxon>
        <taxon>Mortierellomycetes</taxon>
        <taxon>Mortierellales</taxon>
        <taxon>Mortierellaceae</taxon>
        <taxon>Lunasporangiospora</taxon>
    </lineage>
</organism>
<evidence type="ECO:0000313" key="2">
    <source>
        <dbReference type="EMBL" id="KAF9579811.1"/>
    </source>
</evidence>
<feature type="compositionally biased region" description="Polar residues" evidence="1">
    <location>
        <begin position="429"/>
        <end position="458"/>
    </location>
</feature>
<evidence type="ECO:0000256" key="1">
    <source>
        <dbReference type="SAM" id="MobiDB-lite"/>
    </source>
</evidence>
<reference evidence="2" key="1">
    <citation type="journal article" date="2020" name="Fungal Divers.">
        <title>Resolving the Mortierellaceae phylogeny through synthesis of multi-gene phylogenetics and phylogenomics.</title>
        <authorList>
            <person name="Vandepol N."/>
            <person name="Liber J."/>
            <person name="Desiro A."/>
            <person name="Na H."/>
            <person name="Kennedy M."/>
            <person name="Barry K."/>
            <person name="Grigoriev I.V."/>
            <person name="Miller A.N."/>
            <person name="O'Donnell K."/>
            <person name="Stajich J.E."/>
            <person name="Bonito G."/>
        </authorList>
    </citation>
    <scope>NUCLEOTIDE SEQUENCE</scope>
    <source>
        <strain evidence="2">KOD1015</strain>
    </source>
</reference>
<dbReference type="EMBL" id="JAABOA010002477">
    <property type="protein sequence ID" value="KAF9579811.1"/>
    <property type="molecule type" value="Genomic_DNA"/>
</dbReference>
<dbReference type="AlphaFoldDB" id="A0A9P6FRD7"/>
<sequence>MAFTFPGRAHSRLGSIAESSLNAPGASDQWIRKKINRRSLSADSPFAGISPNPRGKTGSSSKYEKSRSQEAPTEVETREGSTFAQHQRQMREQEFLQNSIEFLKTHHNGDQKTECWKNRNKRKTLRPDMRQTSSCVADLGSSRAGSTVDPVIWEEENGSDAWEPVSIWSELGTEELHHDDLNGPVQDANKVSPTQFYDSTQSRKVLRDHLLSDEGAFEQMLAHGFPSTSKASSTAESGEGAGNFMTLRLTLTPWHARADENSLYGGNTDRTKHPHLRSMVNKLLSRSSGPLPASSPRSMSLTSSPLTHLDSINGRHTPSLPSPINSSIYSRDSLLTKMGPVRERSGSLSSTTGSMDARMHLCKDSIALTRSLAVKGRPVSPRKDQGFRIVDPSAMYSSAMTSKVIEHETLHRCISPPLTPSPIEKQSQHEANSLQQPMPSSNQKSPGASATSTYNRDNYITPRPKKCISSTLPTPPIVPPRRKSSTPSLYFPGERLMPASPKIVASPSLPCTLRESRQQCASPSASGARGIQNMFNISLTPPKESNLSGWMDRSSSPSHCHSSPILRGETCSSVTNSPRQYSYDHNKQQDLQQRLTWQGHHPFHDSHRPNEYSARPDQETSNDCAQEPVRAVAEGVGSSMCCSSSENLLACVPTPPVTPKTPTKWTAPEPNFYSSSTIQQDHLKCHHPHPRRPGMLSPMSEQQPNVGPHHV</sequence>
<feature type="region of interest" description="Disordered" evidence="1">
    <location>
        <begin position="17"/>
        <end position="81"/>
    </location>
</feature>
<proteinExistence type="predicted"/>
<accession>A0A9P6FRD7</accession>
<feature type="region of interest" description="Disordered" evidence="1">
    <location>
        <begin position="600"/>
        <end position="624"/>
    </location>
</feature>
<name>A0A9P6FRD7_9FUNG</name>
<dbReference type="OrthoDB" id="5380370at2759"/>
<feature type="region of interest" description="Disordered" evidence="1">
    <location>
        <begin position="678"/>
        <end position="711"/>
    </location>
</feature>
<feature type="compositionally biased region" description="Low complexity" evidence="1">
    <location>
        <begin position="554"/>
        <end position="564"/>
    </location>
</feature>